<evidence type="ECO:0000256" key="3">
    <source>
        <dbReference type="ARBA" id="ARBA00022771"/>
    </source>
</evidence>
<dbReference type="InterPro" id="IPR031140">
    <property type="entry name" value="IDD1-16"/>
</dbReference>
<evidence type="ECO:0000256" key="2">
    <source>
        <dbReference type="ARBA" id="ARBA00022737"/>
    </source>
</evidence>
<name>A0A6J1D1T6_MOMCH</name>
<evidence type="ECO:0000313" key="10">
    <source>
        <dbReference type="RefSeq" id="XP_022147232.1"/>
    </source>
</evidence>
<dbReference type="PROSITE" id="PS00028">
    <property type="entry name" value="ZINC_FINGER_C2H2_1"/>
    <property type="match status" value="1"/>
</dbReference>
<keyword evidence="2" id="KW-0677">Repeat</keyword>
<evidence type="ECO:0000256" key="4">
    <source>
        <dbReference type="ARBA" id="ARBA00022833"/>
    </source>
</evidence>
<keyword evidence="9" id="KW-1185">Reference proteome</keyword>
<organism evidence="9 10">
    <name type="scientific">Momordica charantia</name>
    <name type="common">Bitter gourd</name>
    <name type="synonym">Balsam pear</name>
    <dbReference type="NCBI Taxonomy" id="3673"/>
    <lineage>
        <taxon>Eukaryota</taxon>
        <taxon>Viridiplantae</taxon>
        <taxon>Streptophyta</taxon>
        <taxon>Embryophyta</taxon>
        <taxon>Tracheophyta</taxon>
        <taxon>Spermatophyta</taxon>
        <taxon>Magnoliopsida</taxon>
        <taxon>eudicotyledons</taxon>
        <taxon>Gunneridae</taxon>
        <taxon>Pentapetalae</taxon>
        <taxon>rosids</taxon>
        <taxon>fabids</taxon>
        <taxon>Cucurbitales</taxon>
        <taxon>Cucurbitaceae</taxon>
        <taxon>Momordiceae</taxon>
        <taxon>Momordica</taxon>
    </lineage>
</organism>
<sequence length="369" mass="40923">MSPKSLMTKNRFICEICNKGFQRDQNLQLHRRGHNLPWKLRQRTSKEVRKKVYVCPEKNCVHHDPARALGDLTGVKKHYSRKHGEKKWKCEKCSKKYAVQSDWKAHSKICGTKEYKCDCGTLFSRKDSFITHRAFCDALAEENSRITSVSVPTMNNHHHHNPSFINNTTLQNNNPHHHFSSSSSSSLLNFQPNFAVAAAAVNSFSIIPDHGSDSKPPPQVPLWLDSPTNPNSNPFFSDHSPFMPENHPFLSEPLPTASSYSVAAVVTPHMSATALLQQAAQMGPTAAAASAIYGMNSAGLLNHKNIFLPPQDGADGVHRLMGGDGVLKEEINGQSLTRDFLGVGNQLVHLPPVGSNGVEISHYSETRRH</sequence>
<dbReference type="Pfam" id="PF22996">
    <property type="entry name" value="C2H2-2nd_BIRD-IDD"/>
    <property type="match status" value="1"/>
</dbReference>
<dbReference type="GO" id="GO:0003700">
    <property type="term" value="F:DNA-binding transcription factor activity"/>
    <property type="evidence" value="ECO:0007669"/>
    <property type="project" value="TreeGrafter"/>
</dbReference>
<dbReference type="SUPFAM" id="SSF57667">
    <property type="entry name" value="beta-beta-alpha zinc fingers"/>
    <property type="match status" value="1"/>
</dbReference>
<dbReference type="GO" id="GO:0005634">
    <property type="term" value="C:nucleus"/>
    <property type="evidence" value="ECO:0007669"/>
    <property type="project" value="TreeGrafter"/>
</dbReference>
<dbReference type="PANTHER" id="PTHR10593">
    <property type="entry name" value="SERINE/THREONINE-PROTEIN KINASE RIO"/>
    <property type="match status" value="1"/>
</dbReference>
<dbReference type="Pfam" id="PF22992">
    <property type="entry name" value="C2CH-4th_BIRD-IDD"/>
    <property type="match status" value="1"/>
</dbReference>
<dbReference type="RefSeq" id="XP_022147232.1">
    <property type="nucleotide sequence ID" value="XM_022291540.1"/>
</dbReference>
<dbReference type="Proteomes" id="UP000504603">
    <property type="component" value="Unplaced"/>
</dbReference>
<dbReference type="GeneID" id="111016230"/>
<dbReference type="AlphaFoldDB" id="A0A6J1D1T6"/>
<keyword evidence="4" id="KW-0862">Zinc</keyword>
<dbReference type="InterPro" id="IPR055185">
    <property type="entry name" value="C2CH-4th_BIRD-IDD"/>
</dbReference>
<dbReference type="Pfam" id="PF22995">
    <property type="entry name" value="C2CH-3rd_BIRD-IDD"/>
    <property type="match status" value="1"/>
</dbReference>
<accession>A0A6J1D1T6</accession>
<protein>
    <submittedName>
        <fullName evidence="10">Protein indeterminate-domain 9-like</fullName>
    </submittedName>
</protein>
<dbReference type="InterPro" id="IPR055186">
    <property type="entry name" value="C2H2-2nd_BIRD-IDD"/>
</dbReference>
<dbReference type="PANTHER" id="PTHR10593:SF187">
    <property type="entry name" value="C2H2-TYPE DOMAIN-CONTAINING PROTEIN"/>
    <property type="match status" value="1"/>
</dbReference>
<dbReference type="Gene3D" id="3.30.160.60">
    <property type="entry name" value="Classic Zinc Finger"/>
    <property type="match status" value="1"/>
</dbReference>
<evidence type="ECO:0000256" key="1">
    <source>
        <dbReference type="ARBA" id="ARBA00022723"/>
    </source>
</evidence>
<reference evidence="10" key="1">
    <citation type="submission" date="2025-08" db="UniProtKB">
        <authorList>
            <consortium name="RefSeq"/>
        </authorList>
    </citation>
    <scope>IDENTIFICATION</scope>
    <source>
        <strain evidence="10">OHB3-1</strain>
    </source>
</reference>
<dbReference type="FunFam" id="3.30.160.60:FF:000131">
    <property type="entry name" value="protein indeterminate-domain 5, chloroplastic-like"/>
    <property type="match status" value="1"/>
</dbReference>
<evidence type="ECO:0000256" key="5">
    <source>
        <dbReference type="ARBA" id="ARBA00023015"/>
    </source>
</evidence>
<keyword evidence="3 7" id="KW-0863">Zinc-finger</keyword>
<evidence type="ECO:0000313" key="9">
    <source>
        <dbReference type="Proteomes" id="UP000504603"/>
    </source>
</evidence>
<keyword evidence="1" id="KW-0479">Metal-binding</keyword>
<dbReference type="GO" id="GO:0008270">
    <property type="term" value="F:zinc ion binding"/>
    <property type="evidence" value="ECO:0007669"/>
    <property type="project" value="UniProtKB-KW"/>
</dbReference>
<dbReference type="SMART" id="SM00355">
    <property type="entry name" value="ZnF_C2H2"/>
    <property type="match status" value="3"/>
</dbReference>
<keyword evidence="5" id="KW-0805">Transcription regulation</keyword>
<gene>
    <name evidence="10" type="primary">LOC111016230</name>
</gene>
<dbReference type="InterPro" id="IPR013087">
    <property type="entry name" value="Znf_C2H2_type"/>
</dbReference>
<dbReference type="OrthoDB" id="6354171at2759"/>
<feature type="domain" description="C2H2-type" evidence="8">
    <location>
        <begin position="12"/>
        <end position="34"/>
    </location>
</feature>
<dbReference type="PROSITE" id="PS50157">
    <property type="entry name" value="ZINC_FINGER_C2H2_2"/>
    <property type="match status" value="1"/>
</dbReference>
<keyword evidence="6" id="KW-0804">Transcription</keyword>
<evidence type="ECO:0000256" key="6">
    <source>
        <dbReference type="ARBA" id="ARBA00023163"/>
    </source>
</evidence>
<dbReference type="KEGG" id="mcha:111016230"/>
<dbReference type="InterPro" id="IPR055187">
    <property type="entry name" value="C2CH-3rd_BIRD-IDD"/>
</dbReference>
<dbReference type="InterPro" id="IPR036236">
    <property type="entry name" value="Znf_C2H2_sf"/>
</dbReference>
<evidence type="ECO:0000259" key="8">
    <source>
        <dbReference type="PROSITE" id="PS50157"/>
    </source>
</evidence>
<proteinExistence type="predicted"/>
<evidence type="ECO:0000256" key="7">
    <source>
        <dbReference type="PROSITE-ProRule" id="PRU00042"/>
    </source>
</evidence>